<comment type="caution">
    <text evidence="1">The sequence shown here is derived from an EMBL/GenBank/DDBJ whole genome shotgun (WGS) entry which is preliminary data.</text>
</comment>
<dbReference type="Gene3D" id="1.10.260.130">
    <property type="match status" value="1"/>
</dbReference>
<dbReference type="GO" id="GO:0004806">
    <property type="term" value="F:triacylglycerol lipase activity"/>
    <property type="evidence" value="ECO:0007669"/>
    <property type="project" value="InterPro"/>
</dbReference>
<evidence type="ECO:0000313" key="2">
    <source>
        <dbReference type="Proteomes" id="UP000325003"/>
    </source>
</evidence>
<dbReference type="SUPFAM" id="SSF53474">
    <property type="entry name" value="alpha/beta-Hydrolases"/>
    <property type="match status" value="1"/>
</dbReference>
<dbReference type="GO" id="GO:0016042">
    <property type="term" value="P:lipid catabolic process"/>
    <property type="evidence" value="ECO:0007669"/>
    <property type="project" value="InterPro"/>
</dbReference>
<proteinExistence type="predicted"/>
<dbReference type="Pfam" id="PF03583">
    <property type="entry name" value="LIP"/>
    <property type="match status" value="1"/>
</dbReference>
<dbReference type="EMBL" id="VUJV01000002">
    <property type="protein sequence ID" value="KAA1420341.1"/>
    <property type="molecule type" value="Genomic_DNA"/>
</dbReference>
<reference evidence="1 2" key="1">
    <citation type="submission" date="2019-09" db="EMBL/GenBank/DDBJ databases">
        <title>Nocardioides panacisoli sp. nov., isolated from the soil of a ginseng field.</title>
        <authorList>
            <person name="Cho C."/>
        </authorList>
    </citation>
    <scope>NUCLEOTIDE SEQUENCE [LARGE SCALE GENOMIC DNA]</scope>
    <source>
        <strain evidence="1 2">BN130099</strain>
    </source>
</reference>
<reference evidence="1 2" key="2">
    <citation type="submission" date="2019-09" db="EMBL/GenBank/DDBJ databases">
        <authorList>
            <person name="Jin C."/>
        </authorList>
    </citation>
    <scope>NUCLEOTIDE SEQUENCE [LARGE SCALE GENOMIC DNA]</scope>
    <source>
        <strain evidence="1 2">BN130099</strain>
    </source>
</reference>
<dbReference type="InterPro" id="IPR029058">
    <property type="entry name" value="AB_hydrolase_fold"/>
</dbReference>
<accession>A0A5B1LHY6</accession>
<dbReference type="Gene3D" id="3.40.50.1820">
    <property type="entry name" value="alpha/beta hydrolase"/>
    <property type="match status" value="1"/>
</dbReference>
<dbReference type="InterPro" id="IPR005152">
    <property type="entry name" value="Lipase_secreted"/>
</dbReference>
<keyword evidence="2" id="KW-1185">Reference proteome</keyword>
<dbReference type="PANTHER" id="PTHR34853:SF1">
    <property type="entry name" value="LIPASE 5"/>
    <property type="match status" value="1"/>
</dbReference>
<organism evidence="1 2">
    <name type="scientific">Nocardioides humilatus</name>
    <dbReference type="NCBI Taxonomy" id="2607660"/>
    <lineage>
        <taxon>Bacteria</taxon>
        <taxon>Bacillati</taxon>
        <taxon>Actinomycetota</taxon>
        <taxon>Actinomycetes</taxon>
        <taxon>Propionibacteriales</taxon>
        <taxon>Nocardioidaceae</taxon>
        <taxon>Nocardioides</taxon>
    </lineage>
</organism>
<evidence type="ECO:0000313" key="1">
    <source>
        <dbReference type="EMBL" id="KAA1420341.1"/>
    </source>
</evidence>
<name>A0A5B1LHY6_9ACTN</name>
<dbReference type="PANTHER" id="PTHR34853">
    <property type="match status" value="1"/>
</dbReference>
<protein>
    <submittedName>
        <fullName evidence="1">Lipase</fullName>
    </submittedName>
</protein>
<gene>
    <name evidence="1" type="ORF">F0U44_07330</name>
</gene>
<dbReference type="AlphaFoldDB" id="A0A5B1LHY6"/>
<sequence length="380" mass="39870">MVAVGATLSAPNSGATVARRATERPGDVISATAYTPRLVAGVPMSARAWRITYVSRTATGDPTRVTGSVIVPDEPWNGEGARPLLGFAVGTQGLADRCAASRQLRLGTEYEAPVIAQAIQRGWAVAVTDYPGLGTPGDHTYVVHQANGRAVLDSMRAARRLPAADIAAHGPAAIYGFSEGGGAAGGAIELQPTYAPDIPLKGAFVGAAPSDFRAVLDHVDGTPLVFLAGYAAVGFEQAYPGIGFDRYLTPLGRRMLDKVRDTCIVDAIALGPTQPHDLDAYFTADPFSIPSIRRRLAQNSLGHTAPQTAVLVGGGTNDEVIPHAVVKKLYRDYCRLGVNAHFRAVPLTEHLSGGALISPAAMRFLAARFAGERLPRAADC</sequence>
<dbReference type="Proteomes" id="UP000325003">
    <property type="component" value="Unassembled WGS sequence"/>
</dbReference>
<dbReference type="PIRSF" id="PIRSF029171">
    <property type="entry name" value="Esterase_LipA"/>
    <property type="match status" value="1"/>
</dbReference>